<evidence type="ECO:0000259" key="6">
    <source>
        <dbReference type="Pfam" id="PF05154"/>
    </source>
</evidence>
<dbReference type="AlphaFoldDB" id="M5IP00"/>
<evidence type="ECO:0000256" key="4">
    <source>
        <dbReference type="ARBA" id="ARBA00023136"/>
    </source>
</evidence>
<dbReference type="Proteomes" id="UP000011939">
    <property type="component" value="Unassembled WGS sequence"/>
</dbReference>
<comment type="subcellular location">
    <subcellularLocation>
        <location evidence="1">Membrane</location>
        <topology evidence="1">Multi-pass membrane protein</topology>
    </subcellularLocation>
</comment>
<feature type="transmembrane region" description="Helical" evidence="5">
    <location>
        <begin position="67"/>
        <end position="88"/>
    </location>
</feature>
<gene>
    <name evidence="7" type="ORF">CSUNSWCD_965</name>
</gene>
<protein>
    <submittedName>
        <fullName evidence="7">TM2 domain family</fullName>
    </submittedName>
</protein>
<evidence type="ECO:0000256" key="5">
    <source>
        <dbReference type="SAM" id="Phobius"/>
    </source>
</evidence>
<feature type="transmembrane region" description="Helical" evidence="5">
    <location>
        <begin position="42"/>
        <end position="60"/>
    </location>
</feature>
<reference evidence="7 8" key="1">
    <citation type="journal article" date="2013" name="Genome Announc.">
        <title>Genome Sequence of Campylobacter showae UNSWCD, Isolated from a Patient with Crohn's Disease.</title>
        <authorList>
            <person name="Tay A.P."/>
            <person name="Kaakoush N.O."/>
            <person name="Deshpande N.P."/>
            <person name="Chen Z."/>
            <person name="Mitchell H."/>
            <person name="Wilkins M.R."/>
        </authorList>
    </citation>
    <scope>NUCLEOTIDE SEQUENCE [LARGE SCALE GENOMIC DNA]</scope>
    <source>
        <strain evidence="7 8">CSUNSWCD</strain>
    </source>
</reference>
<keyword evidence="4 5" id="KW-0472">Membrane</keyword>
<evidence type="ECO:0000256" key="2">
    <source>
        <dbReference type="ARBA" id="ARBA00022692"/>
    </source>
</evidence>
<dbReference type="OrthoDB" id="9816361at2"/>
<feature type="transmembrane region" description="Helical" evidence="5">
    <location>
        <begin position="100"/>
        <end position="121"/>
    </location>
</feature>
<evidence type="ECO:0000313" key="8">
    <source>
        <dbReference type="Proteomes" id="UP000011939"/>
    </source>
</evidence>
<comment type="caution">
    <text evidence="7">The sequence shown here is derived from an EMBL/GenBank/DDBJ whole genome shotgun (WGS) entry which is preliminary data.</text>
</comment>
<keyword evidence="3 5" id="KW-1133">Transmembrane helix</keyword>
<keyword evidence="2 5" id="KW-0812">Transmembrane</keyword>
<name>M5IP00_9BACT</name>
<evidence type="ECO:0000313" key="7">
    <source>
        <dbReference type="EMBL" id="EKU10346.1"/>
    </source>
</evidence>
<dbReference type="STRING" id="1244083.CSUNSWCD_965"/>
<dbReference type="EMBL" id="AMZQ01000014">
    <property type="protein sequence ID" value="EKU10346.1"/>
    <property type="molecule type" value="Genomic_DNA"/>
</dbReference>
<dbReference type="PATRIC" id="fig|1244083.3.peg.2211"/>
<dbReference type="GO" id="GO:0016020">
    <property type="term" value="C:membrane"/>
    <property type="evidence" value="ECO:0007669"/>
    <property type="project" value="UniProtKB-SubCell"/>
</dbReference>
<evidence type="ECO:0000256" key="3">
    <source>
        <dbReference type="ARBA" id="ARBA00022989"/>
    </source>
</evidence>
<sequence length="143" mass="16036">MFITQLDKFPSHSLFLVREKFSSSNQKQQEALNFANFKNPTVTLMLGIFLGMFGADRFYIGSMGIGALKAFILFFIFVVLGIIDAAHIDGVMSDGAYDDALGISVLILVVYLIFVAVDIFLSFKACKEKNLQAFIEILEIYKR</sequence>
<dbReference type="Pfam" id="PF05154">
    <property type="entry name" value="TM2"/>
    <property type="match status" value="1"/>
</dbReference>
<accession>M5IP00</accession>
<dbReference type="InterPro" id="IPR007829">
    <property type="entry name" value="TM2"/>
</dbReference>
<organism evidence="7 8">
    <name type="scientific">Campylobacter showae CSUNSWCD</name>
    <dbReference type="NCBI Taxonomy" id="1244083"/>
    <lineage>
        <taxon>Bacteria</taxon>
        <taxon>Pseudomonadati</taxon>
        <taxon>Campylobacterota</taxon>
        <taxon>Epsilonproteobacteria</taxon>
        <taxon>Campylobacterales</taxon>
        <taxon>Campylobacteraceae</taxon>
        <taxon>Campylobacter</taxon>
    </lineage>
</organism>
<proteinExistence type="predicted"/>
<evidence type="ECO:0000256" key="1">
    <source>
        <dbReference type="ARBA" id="ARBA00004141"/>
    </source>
</evidence>
<dbReference type="RefSeq" id="WP_009496405.1">
    <property type="nucleotide sequence ID" value="NZ_AMZQ01000014.1"/>
</dbReference>
<feature type="domain" description="TM2" evidence="6">
    <location>
        <begin position="37"/>
        <end position="85"/>
    </location>
</feature>